<name>A0A835WBG6_CHLIN</name>
<feature type="region of interest" description="Disordered" evidence="1">
    <location>
        <begin position="357"/>
        <end position="384"/>
    </location>
</feature>
<dbReference type="EMBL" id="JAEHOC010000002">
    <property type="protein sequence ID" value="KAG2444348.1"/>
    <property type="molecule type" value="Genomic_DNA"/>
</dbReference>
<dbReference type="AlphaFoldDB" id="A0A835WBG6"/>
<organism evidence="2 3">
    <name type="scientific">Chlamydomonas incerta</name>
    <dbReference type="NCBI Taxonomy" id="51695"/>
    <lineage>
        <taxon>Eukaryota</taxon>
        <taxon>Viridiplantae</taxon>
        <taxon>Chlorophyta</taxon>
        <taxon>core chlorophytes</taxon>
        <taxon>Chlorophyceae</taxon>
        <taxon>CS clade</taxon>
        <taxon>Chlamydomonadales</taxon>
        <taxon>Chlamydomonadaceae</taxon>
        <taxon>Chlamydomonas</taxon>
    </lineage>
</organism>
<sequence>MSKSVHVVLLAGGYSADIARGAAGAVAASQPPAGTPRSARTTPRPVGAALSAVASAPAAVPALIPLDGVPAVVRTLQLLKEVRRVRLEAVWIVHNGSDADRIKGPGGIFAAAPETELGLPAINFISNGATGPGDWRGEVADLRTGLKALAGAGASCVAALSSELAFMPAYNLQRLLEHSYLRGRDTLGFSFLNGVDVALLGTEGHTVFVPGDDTALPRVAQLVPHSAAGSGMCVAEPFLFLRPESAGAVAGGAGGAVGTLPELAAAVMAGGGYVAGIDLMFGRYNLRTAQAVDYADRFFAFCSAAALDPKSMGLPADTQLQPQTVAASSNHGTAAFEPPPAGAVVPRSVAATFRFEELDGTGPGTTGRMTGGTGGGSSDPYGGSSSLRGTDYEAFVRTAGAFNSRFFSEASSSKATAAGMKQYLLPPTFYMTAYRRQAADIML</sequence>
<accession>A0A835WBG6</accession>
<comment type="caution">
    <text evidence="2">The sequence shown here is derived from an EMBL/GenBank/DDBJ whole genome shotgun (WGS) entry which is preliminary data.</text>
</comment>
<evidence type="ECO:0000313" key="2">
    <source>
        <dbReference type="EMBL" id="KAG2444348.1"/>
    </source>
</evidence>
<dbReference type="OrthoDB" id="527584at2759"/>
<proteinExistence type="predicted"/>
<evidence type="ECO:0000256" key="1">
    <source>
        <dbReference type="SAM" id="MobiDB-lite"/>
    </source>
</evidence>
<protein>
    <submittedName>
        <fullName evidence="2">Uncharacterized protein</fullName>
    </submittedName>
</protein>
<gene>
    <name evidence="2" type="ORF">HXX76_001104</name>
</gene>
<evidence type="ECO:0000313" key="3">
    <source>
        <dbReference type="Proteomes" id="UP000650467"/>
    </source>
</evidence>
<keyword evidence="3" id="KW-1185">Reference proteome</keyword>
<reference evidence="2" key="1">
    <citation type="journal article" date="2020" name="bioRxiv">
        <title>Comparative genomics of Chlamydomonas.</title>
        <authorList>
            <person name="Craig R.J."/>
            <person name="Hasan A.R."/>
            <person name="Ness R.W."/>
            <person name="Keightley P.D."/>
        </authorList>
    </citation>
    <scope>NUCLEOTIDE SEQUENCE</scope>
    <source>
        <strain evidence="2">SAG 7.73</strain>
    </source>
</reference>
<feature type="compositionally biased region" description="Gly residues" evidence="1">
    <location>
        <begin position="361"/>
        <end position="377"/>
    </location>
</feature>
<dbReference type="Proteomes" id="UP000650467">
    <property type="component" value="Unassembled WGS sequence"/>
</dbReference>